<organism evidence="2 3">
    <name type="scientific">Monilinia fructigena</name>
    <dbReference type="NCBI Taxonomy" id="38457"/>
    <lineage>
        <taxon>Eukaryota</taxon>
        <taxon>Fungi</taxon>
        <taxon>Dikarya</taxon>
        <taxon>Ascomycota</taxon>
        <taxon>Pezizomycotina</taxon>
        <taxon>Leotiomycetes</taxon>
        <taxon>Helotiales</taxon>
        <taxon>Sclerotiniaceae</taxon>
        <taxon>Monilinia</taxon>
    </lineage>
</organism>
<dbReference type="Proteomes" id="UP000249056">
    <property type="component" value="Unassembled WGS sequence"/>
</dbReference>
<feature type="region of interest" description="Disordered" evidence="1">
    <location>
        <begin position="1"/>
        <end position="25"/>
    </location>
</feature>
<protein>
    <submittedName>
        <fullName evidence="2">Uncharacterized protein</fullName>
    </submittedName>
</protein>
<gene>
    <name evidence="2" type="ORF">DID88_008093</name>
</gene>
<feature type="compositionally biased region" description="Basic and acidic residues" evidence="1">
    <location>
        <begin position="1"/>
        <end position="16"/>
    </location>
</feature>
<sequence>MTLHCNEENPQWKDFAKSPTIDPQSVAHSTIPKKICYSGVRRANPRPSQTQVGIEPSLEINHQTSTHDLYWIPSEYFARLYPFRKIDQTPRSSHINQTLFPSSLPPVSP</sequence>
<keyword evidence="3" id="KW-1185">Reference proteome</keyword>
<accession>A0A395J6Q0</accession>
<dbReference type="AlphaFoldDB" id="A0A395J6Q0"/>
<name>A0A395J6Q0_9HELO</name>
<evidence type="ECO:0000313" key="3">
    <source>
        <dbReference type="Proteomes" id="UP000249056"/>
    </source>
</evidence>
<proteinExistence type="predicted"/>
<reference evidence="2 3" key="1">
    <citation type="submission" date="2018-06" db="EMBL/GenBank/DDBJ databases">
        <title>Genome Sequence of the Brown Rot Fungal Pathogen Monilinia fructigena.</title>
        <authorList>
            <person name="Landi L."/>
            <person name="De Miccolis Angelini R.M."/>
            <person name="Pollastro S."/>
            <person name="Abate D."/>
            <person name="Faretra F."/>
            <person name="Romanazzi G."/>
        </authorList>
    </citation>
    <scope>NUCLEOTIDE SEQUENCE [LARGE SCALE GENOMIC DNA]</scope>
    <source>
        <strain evidence="2 3">Mfrg269</strain>
    </source>
</reference>
<evidence type="ECO:0000313" key="2">
    <source>
        <dbReference type="EMBL" id="RAL67333.1"/>
    </source>
</evidence>
<comment type="caution">
    <text evidence="2">The sequence shown here is derived from an EMBL/GenBank/DDBJ whole genome shotgun (WGS) entry which is preliminary data.</text>
</comment>
<evidence type="ECO:0000256" key="1">
    <source>
        <dbReference type="SAM" id="MobiDB-lite"/>
    </source>
</evidence>
<dbReference type="EMBL" id="QKRW01000004">
    <property type="protein sequence ID" value="RAL67333.1"/>
    <property type="molecule type" value="Genomic_DNA"/>
</dbReference>